<dbReference type="NCBIfam" id="TIGR00194">
    <property type="entry name" value="uvrC"/>
    <property type="match status" value="1"/>
</dbReference>
<feature type="domain" description="GIY-YIG" evidence="9">
    <location>
        <begin position="22"/>
        <end position="100"/>
    </location>
</feature>
<evidence type="ECO:0000313" key="12">
    <source>
        <dbReference type="Proteomes" id="UP000713222"/>
    </source>
</evidence>
<reference evidence="11" key="1">
    <citation type="submission" date="2018-10" db="EMBL/GenBank/DDBJ databases">
        <title>Iterative Subtractive Binning of Freshwater Chronoseries Metagenomes Recovers Nearly Complete Genomes from over Four Hundred Novel Species.</title>
        <authorList>
            <person name="Rodriguez-R L.M."/>
            <person name="Tsementzi D."/>
            <person name="Luo C."/>
            <person name="Konstantinidis K.T."/>
        </authorList>
    </citation>
    <scope>NUCLEOTIDE SEQUENCE</scope>
    <source>
        <strain evidence="11">WB7_6_001</strain>
    </source>
</reference>
<comment type="caution">
    <text evidence="11">The sequence shown here is derived from an EMBL/GenBank/DDBJ whole genome shotgun (WGS) entry which is preliminary data.</text>
</comment>
<evidence type="ECO:0000256" key="5">
    <source>
        <dbReference type="ARBA" id="ARBA00023204"/>
    </source>
</evidence>
<dbReference type="PANTHER" id="PTHR30562:SF1">
    <property type="entry name" value="UVRABC SYSTEM PROTEIN C"/>
    <property type="match status" value="1"/>
</dbReference>
<dbReference type="SMART" id="SM00278">
    <property type="entry name" value="HhH1"/>
    <property type="match status" value="2"/>
</dbReference>
<dbReference type="SUPFAM" id="SSF47781">
    <property type="entry name" value="RuvA domain 2-like"/>
    <property type="match status" value="1"/>
</dbReference>
<comment type="similarity">
    <text evidence="7">Belongs to the UvrC family.</text>
</comment>
<dbReference type="HAMAP" id="MF_00203">
    <property type="entry name" value="UvrC"/>
    <property type="match status" value="1"/>
</dbReference>
<dbReference type="GO" id="GO:0006289">
    <property type="term" value="P:nucleotide-excision repair"/>
    <property type="evidence" value="ECO:0007669"/>
    <property type="project" value="UniProtKB-UniRule"/>
</dbReference>
<dbReference type="InterPro" id="IPR047296">
    <property type="entry name" value="GIY-YIG_UvrC_Cho"/>
</dbReference>
<keyword evidence="2 7" id="KW-0227">DNA damage</keyword>
<evidence type="ECO:0000256" key="3">
    <source>
        <dbReference type="ARBA" id="ARBA00022769"/>
    </source>
</evidence>
<dbReference type="CDD" id="cd10434">
    <property type="entry name" value="GIY-YIG_UvrC_Cho"/>
    <property type="match status" value="1"/>
</dbReference>
<comment type="function">
    <text evidence="7">The UvrABC repair system catalyzes the recognition and processing of DNA lesions. UvrC both incises the 5' and 3' sides of the lesion. The N-terminal half is responsible for the 3' incision and the C-terminal half is responsible for the 5' incision.</text>
</comment>
<dbReference type="GO" id="GO:0009381">
    <property type="term" value="F:excinuclease ABC activity"/>
    <property type="evidence" value="ECO:0007669"/>
    <property type="project" value="UniProtKB-UniRule"/>
</dbReference>
<organism evidence="11 12">
    <name type="scientific">Candidatus Fonsibacter lacus</name>
    <dbReference type="NCBI Taxonomy" id="2576439"/>
    <lineage>
        <taxon>Bacteria</taxon>
        <taxon>Pseudomonadati</taxon>
        <taxon>Pseudomonadota</taxon>
        <taxon>Alphaproteobacteria</taxon>
        <taxon>Candidatus Pelagibacterales</taxon>
        <taxon>Candidatus Pelagibacterales incertae sedis</taxon>
        <taxon>Candidatus Fonsibacter</taxon>
    </lineage>
</organism>
<keyword evidence="5 7" id="KW-0234">DNA repair</keyword>
<dbReference type="Gene3D" id="3.30.420.340">
    <property type="entry name" value="UvrC, RNAse H endonuclease domain"/>
    <property type="match status" value="1"/>
</dbReference>
<proteinExistence type="inferred from homology"/>
<dbReference type="InterPro" id="IPR001943">
    <property type="entry name" value="UVR_dom"/>
</dbReference>
<dbReference type="InterPro" id="IPR003583">
    <property type="entry name" value="Hlx-hairpin-Hlx_DNA-bd_motif"/>
</dbReference>
<evidence type="ECO:0000259" key="10">
    <source>
        <dbReference type="PROSITE" id="PS50165"/>
    </source>
</evidence>
<dbReference type="PROSITE" id="PS50164">
    <property type="entry name" value="GIY_YIG"/>
    <property type="match status" value="1"/>
</dbReference>
<comment type="subunit">
    <text evidence="7">Interacts with UvrB in an incision complex.</text>
</comment>
<dbReference type="InterPro" id="IPR038476">
    <property type="entry name" value="UvrC_RNase_H_dom_sf"/>
</dbReference>
<dbReference type="PROSITE" id="PS50165">
    <property type="entry name" value="UVRC"/>
    <property type="match status" value="1"/>
</dbReference>
<dbReference type="InterPro" id="IPR050066">
    <property type="entry name" value="UvrABC_protein_C"/>
</dbReference>
<feature type="domain" description="UvrC family homology region profile" evidence="10">
    <location>
        <begin position="261"/>
        <end position="487"/>
    </location>
</feature>
<dbReference type="EMBL" id="RGET01000021">
    <property type="protein sequence ID" value="NBN87885.1"/>
    <property type="molecule type" value="Genomic_DNA"/>
</dbReference>
<dbReference type="FunFam" id="3.40.1440.10:FF:000001">
    <property type="entry name" value="UvrABC system protein C"/>
    <property type="match status" value="1"/>
</dbReference>
<dbReference type="Proteomes" id="UP000713222">
    <property type="component" value="Unassembled WGS sequence"/>
</dbReference>
<sequence length="618" mass="71695">MIMKNLEHGKEILRSKIQFLSNGPGVYKMLDEKNTIIYVGKAKNLPNRLNSYVTSSYLPIRTERMISSTKNLEFIATQNEAEALLLEANLIKKNQPRYNILLKDDKSFPYIQITRSHLFPQITKFRGKQNKNDIFFGPFASAGSANWTIKTLQKVFLLRVCDDSIFNNRKRPCILYQIKRCSAPCTNEINQKNYNKLVEDSINFLNGKSALIQKKLSKEMENESKKFNYEKAAIIRDRIKALTQIQSTQRINKNNFNNADLIVAFQKNNITCIEVFFYRSKQNWGNQAFFPKHDKDDSLEEIIYSFITQFYENKIPPEEIILNKKINDLELIKAALEKKYNKKINIKFAKNNSENLTIKLAIKNAELALEKKLLENENNDHFLSLINKEFNLGFNPNLIEIYDNSHIQGLNAVGSFIVFSKNGFVRKKYRKFNISKTDINPGDDYGMLKEVISRRFSKIKSNNDEESPDLIIIDGGKGHYSTARKILDELGLFNLHIIAIAKGERRNQGDETFYYNNKKIKIKNNVLLFFLQRLRDEAHRFAVFSHRINRKNAFIQSELDKIEGIGKTRKKLLLNHFGSVKLIESASIEDIKKIDGISDLVANKIYNFFNKNSLISKK</sequence>
<evidence type="ECO:0000313" key="11">
    <source>
        <dbReference type="EMBL" id="NBN87885.1"/>
    </source>
</evidence>
<dbReference type="PROSITE" id="PS50151">
    <property type="entry name" value="UVR"/>
    <property type="match status" value="1"/>
</dbReference>
<evidence type="ECO:0000259" key="9">
    <source>
        <dbReference type="PROSITE" id="PS50164"/>
    </source>
</evidence>
<dbReference type="Pfam" id="PF02151">
    <property type="entry name" value="UVR"/>
    <property type="match status" value="1"/>
</dbReference>
<feature type="domain" description="UVR" evidence="8">
    <location>
        <begin position="210"/>
        <end position="245"/>
    </location>
</feature>
<dbReference type="InterPro" id="IPR004791">
    <property type="entry name" value="UvrC"/>
</dbReference>
<keyword evidence="4 7" id="KW-0267">Excision nuclease</keyword>
<evidence type="ECO:0000256" key="4">
    <source>
        <dbReference type="ARBA" id="ARBA00022881"/>
    </source>
</evidence>
<dbReference type="Pfam" id="PF12826">
    <property type="entry name" value="HHH_2"/>
    <property type="match status" value="1"/>
</dbReference>
<accession>A0A964XRJ0</accession>
<dbReference type="Pfam" id="PF22920">
    <property type="entry name" value="UvrC_RNaseH"/>
    <property type="match status" value="1"/>
</dbReference>
<dbReference type="Gene3D" id="3.40.1440.10">
    <property type="entry name" value="GIY-YIG endonuclease"/>
    <property type="match status" value="1"/>
</dbReference>
<evidence type="ECO:0000256" key="2">
    <source>
        <dbReference type="ARBA" id="ARBA00022763"/>
    </source>
</evidence>
<dbReference type="SUPFAM" id="SSF82771">
    <property type="entry name" value="GIY-YIG endonuclease"/>
    <property type="match status" value="1"/>
</dbReference>
<evidence type="ECO:0000256" key="1">
    <source>
        <dbReference type="ARBA" id="ARBA00022490"/>
    </source>
</evidence>
<gene>
    <name evidence="7 11" type="primary">uvrC</name>
    <name evidence="11" type="ORF">EBV32_02185</name>
</gene>
<dbReference type="AlphaFoldDB" id="A0A964XRJ0"/>
<keyword evidence="6 7" id="KW-0742">SOS response</keyword>
<dbReference type="InterPro" id="IPR010994">
    <property type="entry name" value="RuvA_2-like"/>
</dbReference>
<evidence type="ECO:0000256" key="7">
    <source>
        <dbReference type="HAMAP-Rule" id="MF_00203"/>
    </source>
</evidence>
<dbReference type="InterPro" id="IPR041663">
    <property type="entry name" value="DisA/LigA_HHH"/>
</dbReference>
<dbReference type="PANTHER" id="PTHR30562">
    <property type="entry name" value="UVRC/OXIDOREDUCTASE"/>
    <property type="match status" value="1"/>
</dbReference>
<dbReference type="InterPro" id="IPR036876">
    <property type="entry name" value="UVR_dom_sf"/>
</dbReference>
<protein>
    <recommendedName>
        <fullName evidence="7">UvrABC system protein C</fullName>
        <shortName evidence="7">Protein UvrC</shortName>
    </recommendedName>
    <alternativeName>
        <fullName evidence="7">Excinuclease ABC subunit C</fullName>
    </alternativeName>
</protein>
<dbReference type="InterPro" id="IPR035901">
    <property type="entry name" value="GIY-YIG_endonuc_sf"/>
</dbReference>
<dbReference type="InterPro" id="IPR000305">
    <property type="entry name" value="GIY-YIG_endonuc"/>
</dbReference>
<evidence type="ECO:0000259" key="8">
    <source>
        <dbReference type="PROSITE" id="PS50151"/>
    </source>
</evidence>
<keyword evidence="1 7" id="KW-0963">Cytoplasm</keyword>
<keyword evidence="3 7" id="KW-0228">DNA excision</keyword>
<dbReference type="GO" id="GO:0009380">
    <property type="term" value="C:excinuclease repair complex"/>
    <property type="evidence" value="ECO:0007669"/>
    <property type="project" value="InterPro"/>
</dbReference>
<name>A0A964XRJ0_9PROT</name>
<dbReference type="GO" id="GO:0005737">
    <property type="term" value="C:cytoplasm"/>
    <property type="evidence" value="ECO:0007669"/>
    <property type="project" value="UniProtKB-SubCell"/>
</dbReference>
<dbReference type="SUPFAM" id="SSF46600">
    <property type="entry name" value="C-terminal UvrC-binding domain of UvrB"/>
    <property type="match status" value="1"/>
</dbReference>
<comment type="subcellular location">
    <subcellularLocation>
        <location evidence="7">Cytoplasm</location>
    </subcellularLocation>
</comment>
<dbReference type="GO" id="GO:0003677">
    <property type="term" value="F:DNA binding"/>
    <property type="evidence" value="ECO:0007669"/>
    <property type="project" value="UniProtKB-UniRule"/>
</dbReference>
<dbReference type="Pfam" id="PF08459">
    <property type="entry name" value="UvrC_RNaseH_dom"/>
    <property type="match status" value="1"/>
</dbReference>
<dbReference type="InterPro" id="IPR001162">
    <property type="entry name" value="UvrC_RNase_H_dom"/>
</dbReference>
<dbReference type="Gene3D" id="4.10.860.10">
    <property type="entry name" value="UVR domain"/>
    <property type="match status" value="1"/>
</dbReference>
<evidence type="ECO:0000256" key="6">
    <source>
        <dbReference type="ARBA" id="ARBA00023236"/>
    </source>
</evidence>
<dbReference type="GO" id="GO:0009432">
    <property type="term" value="P:SOS response"/>
    <property type="evidence" value="ECO:0007669"/>
    <property type="project" value="UniProtKB-UniRule"/>
</dbReference>
<dbReference type="Gene3D" id="1.10.150.20">
    <property type="entry name" value="5' to 3' exonuclease, C-terminal subdomain"/>
    <property type="match status" value="1"/>
</dbReference>
<dbReference type="SMART" id="SM00465">
    <property type="entry name" value="GIYc"/>
    <property type="match status" value="1"/>
</dbReference>
<dbReference type="Pfam" id="PF01541">
    <property type="entry name" value="GIY-YIG"/>
    <property type="match status" value="1"/>
</dbReference>